<gene>
    <name evidence="1" type="ORF">VTL71DRAFT_3452</name>
</gene>
<keyword evidence="2" id="KW-1185">Reference proteome</keyword>
<name>A0ABR4C773_9HELO</name>
<dbReference type="Proteomes" id="UP001595075">
    <property type="component" value="Unassembled WGS sequence"/>
</dbReference>
<accession>A0ABR4C773</accession>
<proteinExistence type="predicted"/>
<comment type="caution">
    <text evidence="1">The sequence shown here is derived from an EMBL/GenBank/DDBJ whole genome shotgun (WGS) entry which is preliminary data.</text>
</comment>
<sequence length="80" mass="9122">MLRLLINNRRHRWKSMKNEGGRDCKQGDGEMGDGTYQSSCCSKGEGEVEVSGYRCCRPWTCCLQSLRGRKTEDLAFEIEA</sequence>
<organism evidence="1 2">
    <name type="scientific">Oculimacula yallundae</name>
    <dbReference type="NCBI Taxonomy" id="86028"/>
    <lineage>
        <taxon>Eukaryota</taxon>
        <taxon>Fungi</taxon>
        <taxon>Dikarya</taxon>
        <taxon>Ascomycota</taxon>
        <taxon>Pezizomycotina</taxon>
        <taxon>Leotiomycetes</taxon>
        <taxon>Helotiales</taxon>
        <taxon>Ploettnerulaceae</taxon>
        <taxon>Oculimacula</taxon>
    </lineage>
</organism>
<reference evidence="1 2" key="1">
    <citation type="journal article" date="2024" name="Commun. Biol.">
        <title>Comparative genomic analysis of thermophilic fungi reveals convergent evolutionary adaptations and gene losses.</title>
        <authorList>
            <person name="Steindorff A.S."/>
            <person name="Aguilar-Pontes M.V."/>
            <person name="Robinson A.J."/>
            <person name="Andreopoulos B."/>
            <person name="LaButti K."/>
            <person name="Kuo A."/>
            <person name="Mondo S."/>
            <person name="Riley R."/>
            <person name="Otillar R."/>
            <person name="Haridas S."/>
            <person name="Lipzen A."/>
            <person name="Grimwood J."/>
            <person name="Schmutz J."/>
            <person name="Clum A."/>
            <person name="Reid I.D."/>
            <person name="Moisan M.C."/>
            <person name="Butler G."/>
            <person name="Nguyen T.T.M."/>
            <person name="Dewar K."/>
            <person name="Conant G."/>
            <person name="Drula E."/>
            <person name="Henrissat B."/>
            <person name="Hansel C."/>
            <person name="Singer S."/>
            <person name="Hutchinson M.I."/>
            <person name="de Vries R.P."/>
            <person name="Natvig D.O."/>
            <person name="Powell A.J."/>
            <person name="Tsang A."/>
            <person name="Grigoriev I.V."/>
        </authorList>
    </citation>
    <scope>NUCLEOTIDE SEQUENCE [LARGE SCALE GENOMIC DNA]</scope>
    <source>
        <strain evidence="1 2">CBS 494.80</strain>
    </source>
</reference>
<evidence type="ECO:0000313" key="2">
    <source>
        <dbReference type="Proteomes" id="UP001595075"/>
    </source>
</evidence>
<protein>
    <submittedName>
        <fullName evidence="1">Uncharacterized protein</fullName>
    </submittedName>
</protein>
<evidence type="ECO:0000313" key="1">
    <source>
        <dbReference type="EMBL" id="KAL2065782.1"/>
    </source>
</evidence>
<dbReference type="EMBL" id="JAZHXI010000012">
    <property type="protein sequence ID" value="KAL2065782.1"/>
    <property type="molecule type" value="Genomic_DNA"/>
</dbReference>